<gene>
    <name evidence="2" type="ORF">BaRGS_00033957</name>
</gene>
<feature type="compositionally biased region" description="Basic residues" evidence="1">
    <location>
        <begin position="58"/>
        <end position="67"/>
    </location>
</feature>
<dbReference type="Proteomes" id="UP001519460">
    <property type="component" value="Unassembled WGS sequence"/>
</dbReference>
<name>A0ABD0JIP2_9CAEN</name>
<dbReference type="EMBL" id="JACVVK020000425">
    <property type="protein sequence ID" value="KAK7474776.1"/>
    <property type="molecule type" value="Genomic_DNA"/>
</dbReference>
<keyword evidence="3" id="KW-1185">Reference proteome</keyword>
<evidence type="ECO:0000313" key="3">
    <source>
        <dbReference type="Proteomes" id="UP001519460"/>
    </source>
</evidence>
<evidence type="ECO:0000313" key="2">
    <source>
        <dbReference type="EMBL" id="KAK7474776.1"/>
    </source>
</evidence>
<accession>A0ABD0JIP2</accession>
<sequence length="110" mass="12043">GGLLKKITVIAPFDGAVCGRGADVSSNLKTRRCSANSPNNTGLQPVSNAPWQLFRAPRRARAARAPRMHREGGESGSEQSLVVSRRQGHVTPHLLARLRANRIGRFKRQH</sequence>
<reference evidence="2 3" key="1">
    <citation type="journal article" date="2023" name="Sci. Data">
        <title>Genome assembly of the Korean intertidal mud-creeper Batillaria attramentaria.</title>
        <authorList>
            <person name="Patra A.K."/>
            <person name="Ho P.T."/>
            <person name="Jun S."/>
            <person name="Lee S.J."/>
            <person name="Kim Y."/>
            <person name="Won Y.J."/>
        </authorList>
    </citation>
    <scope>NUCLEOTIDE SEQUENCE [LARGE SCALE GENOMIC DNA]</scope>
    <source>
        <strain evidence="2">Wonlab-2016</strain>
    </source>
</reference>
<proteinExistence type="predicted"/>
<organism evidence="2 3">
    <name type="scientific">Batillaria attramentaria</name>
    <dbReference type="NCBI Taxonomy" id="370345"/>
    <lineage>
        <taxon>Eukaryota</taxon>
        <taxon>Metazoa</taxon>
        <taxon>Spiralia</taxon>
        <taxon>Lophotrochozoa</taxon>
        <taxon>Mollusca</taxon>
        <taxon>Gastropoda</taxon>
        <taxon>Caenogastropoda</taxon>
        <taxon>Sorbeoconcha</taxon>
        <taxon>Cerithioidea</taxon>
        <taxon>Batillariidae</taxon>
        <taxon>Batillaria</taxon>
    </lineage>
</organism>
<feature type="region of interest" description="Disordered" evidence="1">
    <location>
        <begin position="58"/>
        <end position="88"/>
    </location>
</feature>
<evidence type="ECO:0000256" key="1">
    <source>
        <dbReference type="SAM" id="MobiDB-lite"/>
    </source>
</evidence>
<comment type="caution">
    <text evidence="2">The sequence shown here is derived from an EMBL/GenBank/DDBJ whole genome shotgun (WGS) entry which is preliminary data.</text>
</comment>
<feature type="non-terminal residue" evidence="2">
    <location>
        <position position="1"/>
    </location>
</feature>
<protein>
    <submittedName>
        <fullName evidence="2">Uncharacterized protein</fullName>
    </submittedName>
</protein>
<dbReference type="AlphaFoldDB" id="A0ABD0JIP2"/>